<accession>A0ABR7NMD8</accession>
<protein>
    <submittedName>
        <fullName evidence="6">Sugar ABC transporter substrate-binding protein</fullName>
    </submittedName>
</protein>
<dbReference type="InterPro" id="IPR025997">
    <property type="entry name" value="SBP_2_dom"/>
</dbReference>
<dbReference type="Pfam" id="PF13407">
    <property type="entry name" value="Peripla_BP_4"/>
    <property type="match status" value="1"/>
</dbReference>
<proteinExistence type="inferred from homology"/>
<evidence type="ECO:0000256" key="1">
    <source>
        <dbReference type="ARBA" id="ARBA00004196"/>
    </source>
</evidence>
<comment type="caution">
    <text evidence="6">The sequence shown here is derived from an EMBL/GenBank/DDBJ whole genome shotgun (WGS) entry which is preliminary data.</text>
</comment>
<evidence type="ECO:0000256" key="3">
    <source>
        <dbReference type="ARBA" id="ARBA00022729"/>
    </source>
</evidence>
<organism evidence="6 7">
    <name type="scientific">Yanshouia hominis</name>
    <dbReference type="NCBI Taxonomy" id="2763673"/>
    <lineage>
        <taxon>Bacteria</taxon>
        <taxon>Bacillati</taxon>
        <taxon>Bacillota</taxon>
        <taxon>Clostridia</taxon>
        <taxon>Eubacteriales</taxon>
        <taxon>Oscillospiraceae</taxon>
        <taxon>Yanshouia</taxon>
    </lineage>
</organism>
<comment type="subcellular location">
    <subcellularLocation>
        <location evidence="1">Cell envelope</location>
    </subcellularLocation>
</comment>
<dbReference type="Proteomes" id="UP000658131">
    <property type="component" value="Unassembled WGS sequence"/>
</dbReference>
<dbReference type="EMBL" id="JACRTB010000037">
    <property type="protein sequence ID" value="MBC8577579.1"/>
    <property type="molecule type" value="Genomic_DNA"/>
</dbReference>
<evidence type="ECO:0000259" key="5">
    <source>
        <dbReference type="Pfam" id="PF13407"/>
    </source>
</evidence>
<evidence type="ECO:0000256" key="2">
    <source>
        <dbReference type="ARBA" id="ARBA00007639"/>
    </source>
</evidence>
<evidence type="ECO:0000256" key="4">
    <source>
        <dbReference type="SAM" id="SignalP"/>
    </source>
</evidence>
<dbReference type="SUPFAM" id="SSF53822">
    <property type="entry name" value="Periplasmic binding protein-like I"/>
    <property type="match status" value="1"/>
</dbReference>
<dbReference type="PANTHER" id="PTHR46847:SF1">
    <property type="entry name" value="D-ALLOSE-BINDING PERIPLASMIC PROTEIN-RELATED"/>
    <property type="match status" value="1"/>
</dbReference>
<dbReference type="PROSITE" id="PS51257">
    <property type="entry name" value="PROKAR_LIPOPROTEIN"/>
    <property type="match status" value="1"/>
</dbReference>
<comment type="similarity">
    <text evidence="2">Belongs to the bacterial solute-binding protein 2 family.</text>
</comment>
<evidence type="ECO:0000313" key="7">
    <source>
        <dbReference type="Proteomes" id="UP000658131"/>
    </source>
</evidence>
<dbReference type="RefSeq" id="WP_262400971.1">
    <property type="nucleotide sequence ID" value="NZ_JACRTB010000037.1"/>
</dbReference>
<reference evidence="6 7" key="1">
    <citation type="submission" date="2020-08" db="EMBL/GenBank/DDBJ databases">
        <title>Genome public.</title>
        <authorList>
            <person name="Liu C."/>
            <person name="Sun Q."/>
        </authorList>
    </citation>
    <scope>NUCLEOTIDE SEQUENCE [LARGE SCALE GENOMIC DNA]</scope>
    <source>
        <strain evidence="6 7">BX1</strain>
    </source>
</reference>
<dbReference type="Gene3D" id="3.40.50.2300">
    <property type="match status" value="2"/>
</dbReference>
<keyword evidence="3 4" id="KW-0732">Signal</keyword>
<dbReference type="CDD" id="cd01536">
    <property type="entry name" value="PBP1_ABC_sugar_binding-like"/>
    <property type="match status" value="1"/>
</dbReference>
<feature type="chain" id="PRO_5046147116" evidence="4">
    <location>
        <begin position="25"/>
        <end position="349"/>
    </location>
</feature>
<name>A0ABR7NMD8_9FIRM</name>
<feature type="signal peptide" evidence="4">
    <location>
        <begin position="1"/>
        <end position="24"/>
    </location>
</feature>
<feature type="domain" description="Periplasmic binding protein" evidence="5">
    <location>
        <begin position="49"/>
        <end position="311"/>
    </location>
</feature>
<evidence type="ECO:0000313" key="6">
    <source>
        <dbReference type="EMBL" id="MBC8577579.1"/>
    </source>
</evidence>
<sequence>MMKMKKMLAIFLSMAMIFALVACGAQKNQGEQAESRQESVAQTEDKFTIAFANSNASYPYMVKLLNRFTKLCDEKGFELLASDAAGEVSTQNDQIETYCAMGVDLIITIPINYEASVTAMNTCRDYGTPVIAMFNHVNVDREEYPYYVFVGSDNVEAGKLTGEYCAEVLDEGSDVCIILGRGGINQTEDIRNGLQKGLFDNRSDINLLDEQNTDDYRADSVDLVENWLQAYQAQGVDCILGYCDDTALGAIQAIRSVGLNPADFLICGRDASEEACQAIISGDLDYTLLQDAFGQCDACIVIAEKLIAGQKMEDFDDVIIPYVEVTSDNVDQIMIEQYESIRKLMLMRL</sequence>
<keyword evidence="7" id="KW-1185">Reference proteome</keyword>
<gene>
    <name evidence="6" type="ORF">H8717_14355</name>
</gene>
<dbReference type="InterPro" id="IPR028082">
    <property type="entry name" value="Peripla_BP_I"/>
</dbReference>
<dbReference type="PANTHER" id="PTHR46847">
    <property type="entry name" value="D-ALLOSE-BINDING PERIPLASMIC PROTEIN-RELATED"/>
    <property type="match status" value="1"/>
</dbReference>